<reference evidence="2 3" key="1">
    <citation type="submission" date="2023-08" db="EMBL/GenBank/DDBJ databases">
        <title>Whole-genome sequencing of halo(alkali)philic microorganisms from hypersaline lakes.</title>
        <authorList>
            <person name="Sorokin D.Y."/>
            <person name="Abbas B."/>
            <person name="Merkel A.Y."/>
        </authorList>
    </citation>
    <scope>NUCLEOTIDE SEQUENCE [LARGE SCALE GENOMIC DNA]</scope>
    <source>
        <strain evidence="2 3">AB-CW4</strain>
    </source>
</reference>
<dbReference type="Gene3D" id="3.10.490.10">
    <property type="entry name" value="Gamma-glutamyl cyclotransferase-like"/>
    <property type="match status" value="1"/>
</dbReference>
<comment type="caution">
    <text evidence="2">The sequence shown here is derived from an EMBL/GenBank/DDBJ whole genome shotgun (WGS) entry which is preliminary data.</text>
</comment>
<evidence type="ECO:0000313" key="3">
    <source>
        <dbReference type="Proteomes" id="UP001239019"/>
    </source>
</evidence>
<organism evidence="2 3">
    <name type="scientific">Natronospira bacteriovora</name>
    <dbReference type="NCBI Taxonomy" id="3069753"/>
    <lineage>
        <taxon>Bacteria</taxon>
        <taxon>Pseudomonadati</taxon>
        <taxon>Pseudomonadota</taxon>
        <taxon>Gammaproteobacteria</taxon>
        <taxon>Natronospirales</taxon>
        <taxon>Natronospiraceae</taxon>
        <taxon>Natronospira</taxon>
    </lineage>
</organism>
<dbReference type="InterPro" id="IPR013024">
    <property type="entry name" value="GGCT-like"/>
</dbReference>
<proteinExistence type="predicted"/>
<protein>
    <submittedName>
        <fullName evidence="2">Gamma-glutamylcyclotransferase family protein</fullName>
    </submittedName>
</protein>
<keyword evidence="3" id="KW-1185">Reference proteome</keyword>
<dbReference type="InterPro" id="IPR009288">
    <property type="entry name" value="AIG2-like_dom"/>
</dbReference>
<name>A0ABU0W7W5_9GAMM</name>
<dbReference type="Proteomes" id="UP001239019">
    <property type="component" value="Unassembled WGS sequence"/>
</dbReference>
<dbReference type="CDD" id="cd06661">
    <property type="entry name" value="GGCT_like"/>
    <property type="match status" value="1"/>
</dbReference>
<dbReference type="SUPFAM" id="SSF110857">
    <property type="entry name" value="Gamma-glutamyl cyclotransferase-like"/>
    <property type="match status" value="1"/>
</dbReference>
<feature type="domain" description="Gamma-glutamylcyclotransferase AIG2-like" evidence="1">
    <location>
        <begin position="3"/>
        <end position="123"/>
    </location>
</feature>
<sequence length="174" mass="19555">MLIFQYGSNLSSQRLNSEARLRGNARVVGVARTRSPYRFCFPVWGGINGCAAAGILPGGPGPAWGVIYEVPEERVYRHADAPFPTLDTIEDEGKDYDRGPIDVCFRDGRRPDETVHTYHPRQPRSGLQTEWHYVQHILSGAAEHDLPGSYQQYLRDCVMDNNPSLANTLEQQQP</sequence>
<dbReference type="InterPro" id="IPR036568">
    <property type="entry name" value="GGCT-like_sf"/>
</dbReference>
<accession>A0ABU0W7W5</accession>
<dbReference type="RefSeq" id="WP_306728048.1">
    <property type="nucleotide sequence ID" value="NZ_JAVDDT010000003.1"/>
</dbReference>
<dbReference type="EMBL" id="JAVDDT010000003">
    <property type="protein sequence ID" value="MDQ2069550.1"/>
    <property type="molecule type" value="Genomic_DNA"/>
</dbReference>
<dbReference type="Pfam" id="PF06094">
    <property type="entry name" value="GGACT"/>
    <property type="match status" value="1"/>
</dbReference>
<gene>
    <name evidence="2" type="ORF">RBH19_06675</name>
</gene>
<evidence type="ECO:0000259" key="1">
    <source>
        <dbReference type="Pfam" id="PF06094"/>
    </source>
</evidence>
<evidence type="ECO:0000313" key="2">
    <source>
        <dbReference type="EMBL" id="MDQ2069550.1"/>
    </source>
</evidence>